<keyword evidence="4" id="KW-1185">Reference proteome</keyword>
<organism evidence="3 4">
    <name type="scientific">Mya arenaria</name>
    <name type="common">Soft-shell clam</name>
    <dbReference type="NCBI Taxonomy" id="6604"/>
    <lineage>
        <taxon>Eukaryota</taxon>
        <taxon>Metazoa</taxon>
        <taxon>Spiralia</taxon>
        <taxon>Lophotrochozoa</taxon>
        <taxon>Mollusca</taxon>
        <taxon>Bivalvia</taxon>
        <taxon>Autobranchia</taxon>
        <taxon>Heteroconchia</taxon>
        <taxon>Euheterodonta</taxon>
        <taxon>Imparidentia</taxon>
        <taxon>Neoheterodontei</taxon>
        <taxon>Myida</taxon>
        <taxon>Myoidea</taxon>
        <taxon>Myidae</taxon>
        <taxon>Mya</taxon>
    </lineage>
</organism>
<sequence>MDMRGVILLLIGTFLRLGEIVNGSEVVNSAFIHVAGGDIAYLGGGKITNQTISPELCNFTLNSTSQKYFDNRVQQMQPKFVRFHLEIRRNMSTRLNITYNDTLFKPRLWFWTYDTPTGHYPYLTLNIDHGILSFGLLDAKTYDVDFILLEPLLTANQTCSIHFGQNESMIHLTNALRSLVANAADYEEYKYETNYFCYLVENREMKQSWTYFAALYFNFPAPLINFECCVVSFTYSNNKIVVHGCNKQFAKWDLCVYGPYILGVLILLYFPILLFEICDALAKGDIVESFDYDMIAELDVPLSPEPSWESDWMFLDGKPPVTFFGVIMLLVPFVIYIKILMYSDGIGKDKLKITVSDFAERGTGLGFLAILGNTTENRIKSFVPAFGGPVGMALIYYILGVVLLVFPRNLIQIVENGMPTRRGWSPLFLGVDEILHIGMVNHETVPGFGDTYLELLSTGVERSLDLDTHVNHVSYQDGHLVISNVRAPNIRSIRINNTLIEVIKNSLEKIKSSYEVARHTRQVNSVHGIPKELFEHLVRKHRPVHIQLLKLIFQLTFIIILVALTLIITSKFKSGSSYEQGPEVMHVLFMVTVGALPRVLEVLLTDGSEVVKKQLEESRIEQTIVRYWRNKTETDLKFT</sequence>
<feature type="signal peptide" evidence="2">
    <location>
        <begin position="1"/>
        <end position="23"/>
    </location>
</feature>
<feature type="transmembrane region" description="Helical" evidence="1">
    <location>
        <begin position="321"/>
        <end position="342"/>
    </location>
</feature>
<feature type="chain" id="PRO_5047234189" evidence="2">
    <location>
        <begin position="24"/>
        <end position="639"/>
    </location>
</feature>
<dbReference type="Proteomes" id="UP001164746">
    <property type="component" value="Chromosome 8"/>
</dbReference>
<reference evidence="3" key="1">
    <citation type="submission" date="2022-11" db="EMBL/GenBank/DDBJ databases">
        <title>Centuries of genome instability and evolution in soft-shell clam transmissible cancer (bioRxiv).</title>
        <authorList>
            <person name="Hart S.F.M."/>
            <person name="Yonemitsu M.A."/>
            <person name="Giersch R.M."/>
            <person name="Beal B.F."/>
            <person name="Arriagada G."/>
            <person name="Davis B.W."/>
            <person name="Ostrander E.A."/>
            <person name="Goff S.P."/>
            <person name="Metzger M.J."/>
        </authorList>
    </citation>
    <scope>NUCLEOTIDE SEQUENCE</scope>
    <source>
        <strain evidence="3">MELC-2E11</strain>
        <tissue evidence="3">Siphon/mantle</tissue>
    </source>
</reference>
<feature type="transmembrane region" description="Helical" evidence="1">
    <location>
        <begin position="386"/>
        <end position="406"/>
    </location>
</feature>
<accession>A0ABY7EST2</accession>
<keyword evidence="1" id="KW-0472">Membrane</keyword>
<name>A0ABY7EST2_MYAAR</name>
<evidence type="ECO:0000256" key="1">
    <source>
        <dbReference type="SAM" id="Phobius"/>
    </source>
</evidence>
<dbReference type="EMBL" id="CP111019">
    <property type="protein sequence ID" value="WAR12164.1"/>
    <property type="molecule type" value="Genomic_DNA"/>
</dbReference>
<keyword evidence="1" id="KW-1133">Transmembrane helix</keyword>
<feature type="transmembrane region" description="Helical" evidence="1">
    <location>
        <begin position="548"/>
        <end position="572"/>
    </location>
</feature>
<evidence type="ECO:0000313" key="3">
    <source>
        <dbReference type="EMBL" id="WAR12164.1"/>
    </source>
</evidence>
<feature type="transmembrane region" description="Helical" evidence="1">
    <location>
        <begin position="257"/>
        <end position="275"/>
    </location>
</feature>
<gene>
    <name evidence="3" type="ORF">MAR_026344</name>
</gene>
<proteinExistence type="predicted"/>
<evidence type="ECO:0000313" key="4">
    <source>
        <dbReference type="Proteomes" id="UP001164746"/>
    </source>
</evidence>
<keyword evidence="1" id="KW-0812">Transmembrane</keyword>
<keyword evidence="2" id="KW-0732">Signal</keyword>
<evidence type="ECO:0000256" key="2">
    <source>
        <dbReference type="SAM" id="SignalP"/>
    </source>
</evidence>
<protein>
    <submittedName>
        <fullName evidence="3">Uncharacterized protein</fullName>
    </submittedName>
</protein>